<dbReference type="CDD" id="cd14688">
    <property type="entry name" value="bZIP_YAP"/>
    <property type="match status" value="1"/>
</dbReference>
<dbReference type="Proteomes" id="UP000251714">
    <property type="component" value="Unassembled WGS sequence"/>
</dbReference>
<dbReference type="AlphaFoldDB" id="A0A365MTT7"/>
<name>A0A365MTT7_GIBIN</name>
<proteinExistence type="predicted"/>
<dbReference type="SUPFAM" id="SSF57959">
    <property type="entry name" value="Leucine zipper domain"/>
    <property type="match status" value="1"/>
</dbReference>
<feature type="compositionally biased region" description="Basic and acidic residues" evidence="1">
    <location>
        <begin position="8"/>
        <end position="23"/>
    </location>
</feature>
<sequence>MTPCQFQRKREKDREAQRSIRARTKDHMLRLEAELADLKNSGSGSGSDGIKRELRQKNQILEEEATRLNRAVFGLLRFNVQYGGIIPLACVASPHHHFMSLSSVHRALAGARHFHRSFIVSNKNARPARNLPQKPSFIVMAVFRPPRIHGGGNGGHERRRTGPTIGGLLGWTVSFFPECVEWEKLRQLRRLRPRSPARSPRMDHCPVGRVKEVPDAY</sequence>
<comment type="caution">
    <text evidence="2">The sequence shown here is derived from an EMBL/GenBank/DDBJ whole genome shotgun (WGS) entry which is preliminary data.</text>
</comment>
<reference evidence="2 3" key="1">
    <citation type="submission" date="2017-12" db="EMBL/GenBank/DDBJ databases">
        <title>Genome sequence of the mycotoxigenic crop pathogen Fusarium proliferatum, strain ITEM 2341 from Date Palm.</title>
        <authorList>
            <person name="Almiman B.F."/>
            <person name="Shittu T.A."/>
            <person name="Muthumeenakshi S."/>
            <person name="Baroncelli R."/>
            <person name="Sreenivasaprasada S."/>
        </authorList>
    </citation>
    <scope>NUCLEOTIDE SEQUENCE [LARGE SCALE GENOMIC DNA]</scope>
    <source>
        <strain evidence="2 3">ITEM 2341</strain>
    </source>
</reference>
<dbReference type="Gene3D" id="1.20.5.170">
    <property type="match status" value="1"/>
</dbReference>
<accession>A0A365MTT7</accession>
<organism evidence="2 3">
    <name type="scientific">Gibberella intermedia</name>
    <name type="common">Bulb rot disease fungus</name>
    <name type="synonym">Fusarium proliferatum</name>
    <dbReference type="NCBI Taxonomy" id="948311"/>
    <lineage>
        <taxon>Eukaryota</taxon>
        <taxon>Fungi</taxon>
        <taxon>Dikarya</taxon>
        <taxon>Ascomycota</taxon>
        <taxon>Pezizomycotina</taxon>
        <taxon>Sordariomycetes</taxon>
        <taxon>Hypocreomycetidae</taxon>
        <taxon>Hypocreales</taxon>
        <taxon>Nectriaceae</taxon>
        <taxon>Fusarium</taxon>
        <taxon>Fusarium fujikuroi species complex</taxon>
    </lineage>
</organism>
<gene>
    <name evidence="2" type="ORF">FPRO05_14206</name>
</gene>
<evidence type="ECO:0000256" key="1">
    <source>
        <dbReference type="SAM" id="MobiDB-lite"/>
    </source>
</evidence>
<dbReference type="InterPro" id="IPR046347">
    <property type="entry name" value="bZIP_sf"/>
</dbReference>
<dbReference type="EMBL" id="PKMI01000043">
    <property type="protein sequence ID" value="RBA11818.1"/>
    <property type="molecule type" value="Genomic_DNA"/>
</dbReference>
<protein>
    <recommendedName>
        <fullName evidence="4">BZIP domain-containing protein</fullName>
    </recommendedName>
</protein>
<evidence type="ECO:0000313" key="3">
    <source>
        <dbReference type="Proteomes" id="UP000251714"/>
    </source>
</evidence>
<evidence type="ECO:0008006" key="4">
    <source>
        <dbReference type="Google" id="ProtNLM"/>
    </source>
</evidence>
<evidence type="ECO:0000313" key="2">
    <source>
        <dbReference type="EMBL" id="RBA11818.1"/>
    </source>
</evidence>
<feature type="region of interest" description="Disordered" evidence="1">
    <location>
        <begin position="1"/>
        <end position="23"/>
    </location>
</feature>
<dbReference type="GO" id="GO:0003700">
    <property type="term" value="F:DNA-binding transcription factor activity"/>
    <property type="evidence" value="ECO:0007669"/>
    <property type="project" value="InterPro"/>
</dbReference>